<dbReference type="AlphaFoldDB" id="A0A2M8PD75"/>
<name>A0A2M8PD75_9CHLR</name>
<accession>A0A2M8PD75</accession>
<evidence type="ECO:0000313" key="4">
    <source>
        <dbReference type="Proteomes" id="UP000229681"/>
    </source>
</evidence>
<dbReference type="EMBL" id="PGTM01000148">
    <property type="protein sequence ID" value="PJF35494.1"/>
    <property type="molecule type" value="Genomic_DNA"/>
</dbReference>
<sequence length="119" mass="13144">MTAHVWAFFAPTKALAKRVRQIVLSLQALVFLSIGSAFRANSHIFTPVPDPPAPAVAPSVPMQVRFAHNSDVIELLGWRAEGDSAGMQLYLYWPCSDACCELESQLHLHCSHRSFSSHV</sequence>
<accession>A0A2M8PZA6</accession>
<proteinExistence type="predicted"/>
<gene>
    <name evidence="1" type="ORF">CUN49_10285</name>
    <name evidence="2" type="ORF">CUN50_02525</name>
</gene>
<dbReference type="Proteomes" id="UP000228947">
    <property type="component" value="Unassembled WGS sequence"/>
</dbReference>
<dbReference type="EMBL" id="PGTL01000007">
    <property type="protein sequence ID" value="PJF42889.1"/>
    <property type="molecule type" value="Genomic_DNA"/>
</dbReference>
<dbReference type="Proteomes" id="UP000229681">
    <property type="component" value="Unassembled WGS sequence"/>
</dbReference>
<protein>
    <submittedName>
        <fullName evidence="1">Uncharacterized protein</fullName>
    </submittedName>
</protein>
<evidence type="ECO:0000313" key="2">
    <source>
        <dbReference type="EMBL" id="PJF42889.1"/>
    </source>
</evidence>
<organism evidence="1 4">
    <name type="scientific">Candidatus Thermofonsia Clade 1 bacterium</name>
    <dbReference type="NCBI Taxonomy" id="2364210"/>
    <lineage>
        <taxon>Bacteria</taxon>
        <taxon>Bacillati</taxon>
        <taxon>Chloroflexota</taxon>
        <taxon>Candidatus Thermofontia</taxon>
        <taxon>Candidatus Thermofonsia Clade 1</taxon>
    </lineage>
</organism>
<comment type="caution">
    <text evidence="1">The sequence shown here is derived from an EMBL/GenBank/DDBJ whole genome shotgun (WGS) entry which is preliminary data.</text>
</comment>
<reference evidence="3 4" key="1">
    <citation type="submission" date="2017-11" db="EMBL/GenBank/DDBJ databases">
        <title>Evolution of Phototrophy in the Chloroflexi Phylum Driven by Horizontal Gene Transfer.</title>
        <authorList>
            <person name="Ward L.M."/>
            <person name="Hemp J."/>
            <person name="Shih P.M."/>
            <person name="Mcglynn S.E."/>
            <person name="Fischer W."/>
        </authorList>
    </citation>
    <scope>NUCLEOTIDE SEQUENCE [LARGE SCALE GENOMIC DNA]</scope>
    <source>
        <strain evidence="2">CP1_1M</strain>
        <strain evidence="1">JP3_13</strain>
    </source>
</reference>
<evidence type="ECO:0000313" key="3">
    <source>
        <dbReference type="Proteomes" id="UP000228947"/>
    </source>
</evidence>
<evidence type="ECO:0000313" key="1">
    <source>
        <dbReference type="EMBL" id="PJF35494.1"/>
    </source>
</evidence>